<proteinExistence type="predicted"/>
<protein>
    <submittedName>
        <fullName evidence="3">Uncharacterized protein</fullName>
    </submittedName>
</protein>
<name>E4Y0B3_OIKDI</name>
<organism evidence="3">
    <name type="scientific">Oikopleura dioica</name>
    <name type="common">Tunicate</name>
    <dbReference type="NCBI Taxonomy" id="34765"/>
    <lineage>
        <taxon>Eukaryota</taxon>
        <taxon>Metazoa</taxon>
        <taxon>Chordata</taxon>
        <taxon>Tunicata</taxon>
        <taxon>Appendicularia</taxon>
        <taxon>Copelata</taxon>
        <taxon>Oikopleuridae</taxon>
        <taxon>Oikopleura</taxon>
    </lineage>
</organism>
<keyword evidence="4" id="KW-1185">Reference proteome</keyword>
<keyword evidence="2" id="KW-0472">Membrane</keyword>
<dbReference type="AlphaFoldDB" id="E4Y0B3"/>
<feature type="region of interest" description="Disordered" evidence="1">
    <location>
        <begin position="269"/>
        <end position="420"/>
    </location>
</feature>
<dbReference type="Proteomes" id="UP000001307">
    <property type="component" value="Unassembled WGS sequence"/>
</dbReference>
<evidence type="ECO:0000256" key="2">
    <source>
        <dbReference type="SAM" id="Phobius"/>
    </source>
</evidence>
<feature type="non-terminal residue" evidence="3">
    <location>
        <position position="1"/>
    </location>
</feature>
<dbReference type="EMBL" id="FN653479">
    <property type="protein sequence ID" value="CBY15321.1"/>
    <property type="molecule type" value="Genomic_DNA"/>
</dbReference>
<gene>
    <name evidence="3" type="ORF">GSOID_T00012230001</name>
</gene>
<keyword evidence="2" id="KW-0812">Transmembrane</keyword>
<feature type="compositionally biased region" description="Low complexity" evidence="1">
    <location>
        <begin position="341"/>
        <end position="377"/>
    </location>
</feature>
<feature type="transmembrane region" description="Helical" evidence="2">
    <location>
        <begin position="86"/>
        <end position="111"/>
    </location>
</feature>
<evidence type="ECO:0000313" key="3">
    <source>
        <dbReference type="EMBL" id="CBY15321.1"/>
    </source>
</evidence>
<evidence type="ECO:0000313" key="4">
    <source>
        <dbReference type="Proteomes" id="UP000001307"/>
    </source>
</evidence>
<evidence type="ECO:0000256" key="1">
    <source>
        <dbReference type="SAM" id="MobiDB-lite"/>
    </source>
</evidence>
<dbReference type="OrthoDB" id="10101627at2759"/>
<reference evidence="3" key="1">
    <citation type="journal article" date="2010" name="Science">
        <title>Plasticity of animal genome architecture unmasked by rapid evolution of a pelagic tunicate.</title>
        <authorList>
            <person name="Denoeud F."/>
            <person name="Henriet S."/>
            <person name="Mungpakdee S."/>
            <person name="Aury J.M."/>
            <person name="Da Silva C."/>
            <person name="Brinkmann H."/>
            <person name="Mikhaleva J."/>
            <person name="Olsen L.C."/>
            <person name="Jubin C."/>
            <person name="Canestro C."/>
            <person name="Bouquet J.M."/>
            <person name="Danks G."/>
            <person name="Poulain J."/>
            <person name="Campsteijn C."/>
            <person name="Adamski M."/>
            <person name="Cross I."/>
            <person name="Yadetie F."/>
            <person name="Muffato M."/>
            <person name="Louis A."/>
            <person name="Butcher S."/>
            <person name="Tsagkogeorga G."/>
            <person name="Konrad A."/>
            <person name="Singh S."/>
            <person name="Jensen M.F."/>
            <person name="Cong E.H."/>
            <person name="Eikeseth-Otteraa H."/>
            <person name="Noel B."/>
            <person name="Anthouard V."/>
            <person name="Porcel B.M."/>
            <person name="Kachouri-Lafond R."/>
            <person name="Nishino A."/>
            <person name="Ugolini M."/>
            <person name="Chourrout P."/>
            <person name="Nishida H."/>
            <person name="Aasland R."/>
            <person name="Huzurbazar S."/>
            <person name="Westhof E."/>
            <person name="Delsuc F."/>
            <person name="Lehrach H."/>
            <person name="Reinhardt R."/>
            <person name="Weissenbach J."/>
            <person name="Roy S.W."/>
            <person name="Artiguenave F."/>
            <person name="Postlethwait J.H."/>
            <person name="Manak J.R."/>
            <person name="Thompson E.M."/>
            <person name="Jaillon O."/>
            <person name="Du Pasquier L."/>
            <person name="Boudinot P."/>
            <person name="Liberles D.A."/>
            <person name="Volff J.N."/>
            <person name="Philippe H."/>
            <person name="Lenhard B."/>
            <person name="Roest Crollius H."/>
            <person name="Wincker P."/>
            <person name="Chourrout D."/>
        </authorList>
    </citation>
    <scope>NUCLEOTIDE SEQUENCE [LARGE SCALE GENOMIC DNA]</scope>
</reference>
<feature type="compositionally biased region" description="Polar residues" evidence="1">
    <location>
        <begin position="389"/>
        <end position="400"/>
    </location>
</feature>
<sequence>RVGLLWPHEREAGMISSEFPRRKLIVCICYFYCEVVESVSLLRIRRDGRGVLGQGDSRPSVIKAIGLAQEVDVAGEDVDPSGQKNMILAISVIIAFVFAVAGIFIGVYFRIERFLKCIDRIGGTSELERPLLDDDTKSIIGDDAMSTLKTQNETGFVHSCPAESYPMKKQIYEKANRTPHVARRSIGPDLPQADPLMIATPMTRRKREGSIAGDTMSLASFKSESGRSIRSMFSARSIGAKSFGSMFSATSKDSKSSSALRNKINMYRKMRQDRKKFKDDDTGSVISEARSQRSMVIDGSSRSVSGSSRHRGKRGSKTEEHSGASAGSNFGNRPQEDDVMSMRSMRSARSTASRASKISRRSTTSVTSKKSTMSLKSLRSKKAKEEPTQTEFLNFGSYVQQEYKDDHQDEPAAGNSDMLF</sequence>
<keyword evidence="2" id="KW-1133">Transmembrane helix</keyword>
<dbReference type="InParanoid" id="E4Y0B3"/>
<accession>E4Y0B3</accession>